<dbReference type="Pfam" id="PF14547">
    <property type="entry name" value="Hydrophob_seed"/>
    <property type="match status" value="1"/>
</dbReference>
<dbReference type="Gene3D" id="1.10.110.10">
    <property type="entry name" value="Plant lipid-transfer and hydrophobic proteins"/>
    <property type="match status" value="1"/>
</dbReference>
<dbReference type="InterPro" id="IPR051636">
    <property type="entry name" value="Plant_LTP/defense-related"/>
</dbReference>
<dbReference type="InterPro" id="IPR027923">
    <property type="entry name" value="Hydrophob_seed_dom"/>
</dbReference>
<dbReference type="PANTHER" id="PTHR31731">
    <property type="match status" value="1"/>
</dbReference>
<evidence type="ECO:0000256" key="1">
    <source>
        <dbReference type="SAM" id="MobiDB-lite"/>
    </source>
</evidence>
<feature type="compositionally biased region" description="Basic and acidic residues" evidence="1">
    <location>
        <begin position="98"/>
        <end position="113"/>
    </location>
</feature>
<comment type="caution">
    <text evidence="3">The sequence shown here is derived from an EMBL/GenBank/DDBJ whole genome shotgun (WGS) entry which is preliminary data.</text>
</comment>
<dbReference type="SUPFAM" id="SSF47699">
    <property type="entry name" value="Bifunctional inhibitor/lipid-transfer protein/seed storage 2S albumin"/>
    <property type="match status" value="1"/>
</dbReference>
<evidence type="ECO:0000313" key="3">
    <source>
        <dbReference type="EMBL" id="KAL0301744.1"/>
    </source>
</evidence>
<accession>A0AAW2K4P6</accession>
<feature type="domain" description="Hydrophobic seed protein" evidence="2">
    <location>
        <begin position="2"/>
        <end position="54"/>
    </location>
</feature>
<protein>
    <submittedName>
        <fullName evidence="3">Proline-rich protein</fullName>
    </submittedName>
</protein>
<sequence length="113" mass="12495">MRLGACIDVVGGLMHAGMVSNTMDEACCPVLEGLPVMEAAVCLCNSMKARLLNTALKAKFRHDRGAIANNRFAPKVNTALSNTCTRGREMEQQLATQKRRENEKAVVFREERK</sequence>
<dbReference type="AlphaFoldDB" id="A0AAW2K4P6"/>
<reference evidence="3" key="1">
    <citation type="submission" date="2020-06" db="EMBL/GenBank/DDBJ databases">
        <authorList>
            <person name="Li T."/>
            <person name="Hu X."/>
            <person name="Zhang T."/>
            <person name="Song X."/>
            <person name="Zhang H."/>
            <person name="Dai N."/>
            <person name="Sheng W."/>
            <person name="Hou X."/>
            <person name="Wei L."/>
        </authorList>
    </citation>
    <scope>NUCLEOTIDE SEQUENCE</scope>
    <source>
        <strain evidence="3">G02</strain>
        <tissue evidence="3">Leaf</tissue>
    </source>
</reference>
<feature type="region of interest" description="Disordered" evidence="1">
    <location>
        <begin position="89"/>
        <end position="113"/>
    </location>
</feature>
<reference evidence="3" key="2">
    <citation type="journal article" date="2024" name="Plant">
        <title>Genomic evolution and insights into agronomic trait innovations of Sesamum species.</title>
        <authorList>
            <person name="Miao H."/>
            <person name="Wang L."/>
            <person name="Qu L."/>
            <person name="Liu H."/>
            <person name="Sun Y."/>
            <person name="Le M."/>
            <person name="Wang Q."/>
            <person name="Wei S."/>
            <person name="Zheng Y."/>
            <person name="Lin W."/>
            <person name="Duan Y."/>
            <person name="Cao H."/>
            <person name="Xiong S."/>
            <person name="Wang X."/>
            <person name="Wei L."/>
            <person name="Li C."/>
            <person name="Ma Q."/>
            <person name="Ju M."/>
            <person name="Zhao R."/>
            <person name="Li G."/>
            <person name="Mu C."/>
            <person name="Tian Q."/>
            <person name="Mei H."/>
            <person name="Zhang T."/>
            <person name="Gao T."/>
            <person name="Zhang H."/>
        </authorList>
    </citation>
    <scope>NUCLEOTIDE SEQUENCE</scope>
    <source>
        <strain evidence="3">G02</strain>
    </source>
</reference>
<dbReference type="InterPro" id="IPR036312">
    <property type="entry name" value="Bifun_inhib/LTP/seed_sf"/>
</dbReference>
<dbReference type="EMBL" id="JACGWJ010000030">
    <property type="protein sequence ID" value="KAL0301744.1"/>
    <property type="molecule type" value="Genomic_DNA"/>
</dbReference>
<organism evidence="3">
    <name type="scientific">Sesamum radiatum</name>
    <name type="common">Black benniseed</name>
    <dbReference type="NCBI Taxonomy" id="300843"/>
    <lineage>
        <taxon>Eukaryota</taxon>
        <taxon>Viridiplantae</taxon>
        <taxon>Streptophyta</taxon>
        <taxon>Embryophyta</taxon>
        <taxon>Tracheophyta</taxon>
        <taxon>Spermatophyta</taxon>
        <taxon>Magnoliopsida</taxon>
        <taxon>eudicotyledons</taxon>
        <taxon>Gunneridae</taxon>
        <taxon>Pentapetalae</taxon>
        <taxon>asterids</taxon>
        <taxon>lamiids</taxon>
        <taxon>Lamiales</taxon>
        <taxon>Pedaliaceae</taxon>
        <taxon>Sesamum</taxon>
    </lineage>
</organism>
<evidence type="ECO:0000259" key="2">
    <source>
        <dbReference type="Pfam" id="PF14547"/>
    </source>
</evidence>
<name>A0AAW2K4P6_SESRA</name>
<gene>
    <name evidence="3" type="ORF">Sradi_6451200</name>
</gene>
<proteinExistence type="predicted"/>